<dbReference type="PANTHER" id="PTHR13096">
    <property type="entry name" value="MINA53 MYC INDUCED NUCLEAR ANTIGEN"/>
    <property type="match status" value="1"/>
</dbReference>
<comment type="caution">
    <text evidence="7">The sequence shown here is derived from an EMBL/GenBank/DDBJ whole genome shotgun (WGS) entry which is preliminary data.</text>
</comment>
<evidence type="ECO:0000313" key="7">
    <source>
        <dbReference type="EMBL" id="RYU48778.1"/>
    </source>
</evidence>
<keyword evidence="2" id="KW-0479">Metal-binding</keyword>
<protein>
    <submittedName>
        <fullName evidence="7">Cupin domain-containing protein</fullName>
    </submittedName>
</protein>
<evidence type="ECO:0000256" key="5">
    <source>
        <dbReference type="ARBA" id="ARBA00023004"/>
    </source>
</evidence>
<reference evidence="7 8" key="1">
    <citation type="submission" date="2019-02" db="EMBL/GenBank/DDBJ databases">
        <title>Genome sequences of Aliivibrio finisterrensis strains from farmed Atlantic salmon.</title>
        <authorList>
            <person name="Bowman J.P."/>
        </authorList>
    </citation>
    <scope>NUCLEOTIDE SEQUENCE [LARGE SCALE GENOMIC DNA]</scope>
    <source>
        <strain evidence="7 8">A32</strain>
    </source>
</reference>
<gene>
    <name evidence="7" type="ORF">ERW49_02115</name>
</gene>
<dbReference type="InterPro" id="IPR003347">
    <property type="entry name" value="JmjC_dom"/>
</dbReference>
<comment type="cofactor">
    <cofactor evidence="1">
        <name>Fe(2+)</name>
        <dbReference type="ChEBI" id="CHEBI:29033"/>
    </cofactor>
</comment>
<feature type="domain" description="JmjC" evidence="6">
    <location>
        <begin position="105"/>
        <end position="232"/>
    </location>
</feature>
<evidence type="ECO:0000313" key="8">
    <source>
        <dbReference type="Proteomes" id="UP000293465"/>
    </source>
</evidence>
<dbReference type="InterPro" id="IPR039994">
    <property type="entry name" value="NO66-like"/>
</dbReference>
<dbReference type="EMBL" id="SEZJ01000001">
    <property type="protein sequence ID" value="RYU48778.1"/>
    <property type="molecule type" value="Genomic_DNA"/>
</dbReference>
<dbReference type="GO" id="GO:0016706">
    <property type="term" value="F:2-oxoglutarate-dependent dioxygenase activity"/>
    <property type="evidence" value="ECO:0007669"/>
    <property type="project" value="TreeGrafter"/>
</dbReference>
<dbReference type="AlphaFoldDB" id="A0A4Q5KQ77"/>
<evidence type="ECO:0000256" key="4">
    <source>
        <dbReference type="ARBA" id="ARBA00023002"/>
    </source>
</evidence>
<evidence type="ECO:0000259" key="6">
    <source>
        <dbReference type="PROSITE" id="PS51184"/>
    </source>
</evidence>
<keyword evidence="5" id="KW-0408">Iron</keyword>
<dbReference type="SMART" id="SM00558">
    <property type="entry name" value="JmjC"/>
    <property type="match status" value="1"/>
</dbReference>
<sequence length="400" mass="45663">MPDYRAFLLETIMYQLSFSLKEFLAEYWQKKPVIIKGGFENFQDPVTPEELAGLTLENDVDSRFVSNLNNEWKAEHGPLSEELFDTLGETNWSIIVQAANHWHEGAAELFKPFKQMPNWLFDDIMISYSVPDGGVGPHIDQYDVFIIQGQGKRHWRVGDIGEYQEEHRHSALKQITGFDPIIDQILEPGDILYIPPGFPHDGYALEPSMSYSAGFRSPKEQELVSNFADFIIENDKGDVHYHNPDLQAQSHGTEISTQSFEDLKAMMLNAMSDEQTLKQFMGEYLSNSRHHLNILPDSEKWTTEELISYLQSGQALIKVAGIRAFYHEIETCEDNMTLYIDGESYVFPLSVKNDVIALCETSEFTQLDVEGLLQDPHSVANLLQFVNIGYWFADIDGEAE</sequence>
<dbReference type="GO" id="GO:0046872">
    <property type="term" value="F:metal ion binding"/>
    <property type="evidence" value="ECO:0007669"/>
    <property type="project" value="UniProtKB-KW"/>
</dbReference>
<evidence type="ECO:0000256" key="1">
    <source>
        <dbReference type="ARBA" id="ARBA00001954"/>
    </source>
</evidence>
<dbReference type="PROSITE" id="PS51184">
    <property type="entry name" value="JMJC"/>
    <property type="match status" value="1"/>
</dbReference>
<dbReference type="Pfam" id="PF20514">
    <property type="entry name" value="WHD_ROXA"/>
    <property type="match status" value="1"/>
</dbReference>
<dbReference type="PANTHER" id="PTHR13096:SF8">
    <property type="entry name" value="RIBOSOMAL OXYGENASE 1"/>
    <property type="match status" value="1"/>
</dbReference>
<evidence type="ECO:0000256" key="3">
    <source>
        <dbReference type="ARBA" id="ARBA00022964"/>
    </source>
</evidence>
<accession>A0A4Q5KQ77</accession>
<evidence type="ECO:0000256" key="2">
    <source>
        <dbReference type="ARBA" id="ARBA00022723"/>
    </source>
</evidence>
<organism evidence="7 8">
    <name type="scientific">Aliivibrio finisterrensis</name>
    <dbReference type="NCBI Taxonomy" id="511998"/>
    <lineage>
        <taxon>Bacteria</taxon>
        <taxon>Pseudomonadati</taxon>
        <taxon>Pseudomonadota</taxon>
        <taxon>Gammaproteobacteria</taxon>
        <taxon>Vibrionales</taxon>
        <taxon>Vibrionaceae</taxon>
        <taxon>Aliivibrio</taxon>
    </lineage>
</organism>
<dbReference type="SUPFAM" id="SSF51197">
    <property type="entry name" value="Clavaminate synthase-like"/>
    <property type="match status" value="1"/>
</dbReference>
<dbReference type="OrthoDB" id="9764016at2"/>
<dbReference type="Gene3D" id="3.40.366.30">
    <property type="entry name" value="50S ribosomal protein L16 arginine hydroxylase, Chain A, Domain 2"/>
    <property type="match status" value="1"/>
</dbReference>
<dbReference type="Gene3D" id="2.60.120.650">
    <property type="entry name" value="Cupin"/>
    <property type="match status" value="1"/>
</dbReference>
<keyword evidence="3" id="KW-0223">Dioxygenase</keyword>
<proteinExistence type="predicted"/>
<dbReference type="Proteomes" id="UP000293465">
    <property type="component" value="Unassembled WGS sequence"/>
</dbReference>
<dbReference type="InterPro" id="IPR046799">
    <property type="entry name" value="ROXA-like_wH"/>
</dbReference>
<name>A0A4Q5KQ77_9GAMM</name>
<keyword evidence="4" id="KW-0560">Oxidoreductase</keyword>
<dbReference type="Pfam" id="PF08007">
    <property type="entry name" value="JmjC_2"/>
    <property type="match status" value="1"/>
</dbReference>